<dbReference type="InterPro" id="IPR005804">
    <property type="entry name" value="FA_desaturase_dom"/>
</dbReference>
<dbReference type="InterPro" id="IPR001199">
    <property type="entry name" value="Cyt_B5-like_heme/steroid-bd"/>
</dbReference>
<comment type="similarity">
    <text evidence="4">Belongs to the cytochrome b5 family.</text>
</comment>
<dbReference type="Gene3D" id="3.10.120.10">
    <property type="entry name" value="Cytochrome b5-like heme/steroid binding domain"/>
    <property type="match status" value="1"/>
</dbReference>
<protein>
    <recommendedName>
        <fullName evidence="6">Cytochrome b5 heme-binding domain-containing protein</fullName>
    </recommendedName>
</protein>
<dbReference type="PANTHER" id="PTHR16740:SF1">
    <property type="entry name" value="CYTOCHROME B5-RELATED PROTEIN-RELATED"/>
    <property type="match status" value="1"/>
</dbReference>
<keyword evidence="2 4" id="KW-0479">Metal-binding</keyword>
<evidence type="ECO:0000259" key="6">
    <source>
        <dbReference type="PROSITE" id="PS50255"/>
    </source>
</evidence>
<evidence type="ECO:0000256" key="4">
    <source>
        <dbReference type="RuleBase" id="RU362121"/>
    </source>
</evidence>
<dbReference type="Proteomes" id="UP001515480">
    <property type="component" value="Unassembled WGS sequence"/>
</dbReference>
<keyword evidence="3 4" id="KW-0408">Iron</keyword>
<dbReference type="PANTHER" id="PTHR16740">
    <property type="entry name" value="CYTOCHROME B5-RELATED PROTEIN-RELATED"/>
    <property type="match status" value="1"/>
</dbReference>
<dbReference type="SUPFAM" id="SSF55856">
    <property type="entry name" value="Cytochrome b5-like heme/steroid binding domain"/>
    <property type="match status" value="1"/>
</dbReference>
<sequence length="478" mass="54484">MCRAHDALDGGWRTDDRIERTDDEGKGVGGAPPLRQPSQNLVREPVVSSGVKFYPPSTSLWRIGGRWYDFTSFLDRHPGGAEVLLLSRDRFEDSTFAFEAHHHNYARARAIIKKYEVPPPPLLSQRPTDGSIPHAAGGVSGADRPPQLLGDGAFYSVLRQRLTEHLRKVGHANGGPTTECKVLFWGNFVAFCASWLLMYLSGSFAAALLFGFPSALLGAFGHNWVHQPQYRLWSYLSLDTIGFSSTGWFREHVLQHHMYTNTPWDNHFRGTDPFLVTDPTVKRSWVQQYVTPYMNPFILTFGLLGNYGAHLADMVKGNEEWRATKAILPLNVLLMIHRWHLRGVFLSYTWMALLGLWYFSLALMNHNAAHCMDVTRRNASCDWGEAQLASSADWGVHLTFRNAWRYLWLNYHTVHHLFPKLDFSHHPAAQSILMTTCREFNIRYVVPDSPLEIYKQMVHSFSTPQSLYKEIMVYAGGM</sequence>
<comment type="caution">
    <text evidence="4">Lacks conserved residue(s) required for the propagation of feature annotation.</text>
</comment>
<evidence type="ECO:0000313" key="7">
    <source>
        <dbReference type="EMBL" id="KAL1527464.1"/>
    </source>
</evidence>
<dbReference type="GO" id="GO:0006629">
    <property type="term" value="P:lipid metabolic process"/>
    <property type="evidence" value="ECO:0007669"/>
    <property type="project" value="InterPro"/>
</dbReference>
<keyword evidence="4" id="KW-0472">Membrane</keyword>
<dbReference type="EMBL" id="JBGBPQ010000003">
    <property type="protein sequence ID" value="KAL1527464.1"/>
    <property type="molecule type" value="Genomic_DNA"/>
</dbReference>
<dbReference type="InterPro" id="IPR018506">
    <property type="entry name" value="Cyt_B5_heme-BS"/>
</dbReference>
<feature type="region of interest" description="Disordered" evidence="5">
    <location>
        <begin position="1"/>
        <end position="38"/>
    </location>
</feature>
<organism evidence="7 8">
    <name type="scientific">Prymnesium parvum</name>
    <name type="common">Toxic golden alga</name>
    <dbReference type="NCBI Taxonomy" id="97485"/>
    <lineage>
        <taxon>Eukaryota</taxon>
        <taxon>Haptista</taxon>
        <taxon>Haptophyta</taxon>
        <taxon>Prymnesiophyceae</taxon>
        <taxon>Prymnesiales</taxon>
        <taxon>Prymnesiaceae</taxon>
        <taxon>Prymnesium</taxon>
    </lineage>
</organism>
<name>A0AB34K0F6_PRYPA</name>
<accession>A0AB34K0F6</accession>
<evidence type="ECO:0000256" key="5">
    <source>
        <dbReference type="SAM" id="MobiDB-lite"/>
    </source>
</evidence>
<feature type="transmembrane region" description="Helical" evidence="4">
    <location>
        <begin position="345"/>
        <end position="364"/>
    </location>
</feature>
<dbReference type="Pfam" id="PF00487">
    <property type="entry name" value="FA_desaturase"/>
    <property type="match status" value="1"/>
</dbReference>
<evidence type="ECO:0000256" key="1">
    <source>
        <dbReference type="ARBA" id="ARBA00022617"/>
    </source>
</evidence>
<dbReference type="GO" id="GO:0020037">
    <property type="term" value="F:heme binding"/>
    <property type="evidence" value="ECO:0007669"/>
    <property type="project" value="UniProtKB-UniRule"/>
</dbReference>
<keyword evidence="8" id="KW-1185">Reference proteome</keyword>
<dbReference type="GO" id="GO:0046872">
    <property type="term" value="F:metal ion binding"/>
    <property type="evidence" value="ECO:0007669"/>
    <property type="project" value="UniProtKB-UniRule"/>
</dbReference>
<feature type="transmembrane region" description="Helical" evidence="4">
    <location>
        <begin position="188"/>
        <end position="212"/>
    </location>
</feature>
<dbReference type="InterPro" id="IPR036400">
    <property type="entry name" value="Cyt_B5-like_heme/steroid_sf"/>
</dbReference>
<keyword evidence="4" id="KW-1133">Transmembrane helix</keyword>
<dbReference type="PROSITE" id="PS50255">
    <property type="entry name" value="CYTOCHROME_B5_2"/>
    <property type="match status" value="1"/>
</dbReference>
<dbReference type="AlphaFoldDB" id="A0AB34K0F6"/>
<feature type="domain" description="Cytochrome b5 heme-binding" evidence="6">
    <location>
        <begin position="63"/>
        <end position="117"/>
    </location>
</feature>
<evidence type="ECO:0000256" key="3">
    <source>
        <dbReference type="ARBA" id="ARBA00023004"/>
    </source>
</evidence>
<dbReference type="PROSITE" id="PS00191">
    <property type="entry name" value="CYTOCHROME_B5_1"/>
    <property type="match status" value="1"/>
</dbReference>
<dbReference type="Pfam" id="PF00173">
    <property type="entry name" value="Cyt-b5"/>
    <property type="match status" value="1"/>
</dbReference>
<comment type="caution">
    <text evidence="7">The sequence shown here is derived from an EMBL/GenBank/DDBJ whole genome shotgun (WGS) entry which is preliminary data.</text>
</comment>
<evidence type="ECO:0000313" key="8">
    <source>
        <dbReference type="Proteomes" id="UP001515480"/>
    </source>
</evidence>
<evidence type="ECO:0000256" key="2">
    <source>
        <dbReference type="ARBA" id="ARBA00022723"/>
    </source>
</evidence>
<reference evidence="7 8" key="1">
    <citation type="journal article" date="2024" name="Science">
        <title>Giant polyketide synthase enzymes in the biosynthesis of giant marine polyether toxins.</title>
        <authorList>
            <person name="Fallon T.R."/>
            <person name="Shende V.V."/>
            <person name="Wierzbicki I.H."/>
            <person name="Pendleton A.L."/>
            <person name="Watervoot N.F."/>
            <person name="Auber R.P."/>
            <person name="Gonzalez D.J."/>
            <person name="Wisecaver J.H."/>
            <person name="Moore B.S."/>
        </authorList>
    </citation>
    <scope>NUCLEOTIDE SEQUENCE [LARGE SCALE GENOMIC DNA]</scope>
    <source>
        <strain evidence="7 8">12B1</strain>
    </source>
</reference>
<keyword evidence="1 4" id="KW-0349">Heme</keyword>
<gene>
    <name evidence="7" type="ORF">AB1Y20_016129</name>
</gene>
<keyword evidence="4" id="KW-0812">Transmembrane</keyword>
<proteinExistence type="inferred from homology"/>
<dbReference type="InterPro" id="IPR053100">
    <property type="entry name" value="Cytochrome_b5-related"/>
</dbReference>
<feature type="compositionally biased region" description="Basic and acidic residues" evidence="5">
    <location>
        <begin position="1"/>
        <end position="26"/>
    </location>
</feature>